<dbReference type="FunFam" id="1.25.40.10:FF:000031">
    <property type="entry name" value="Pentatricopeptide repeat-containing protein mitochondrial"/>
    <property type="match status" value="1"/>
</dbReference>
<evidence type="ECO:0000256" key="1">
    <source>
        <dbReference type="ARBA" id="ARBA00022737"/>
    </source>
</evidence>
<dbReference type="Pfam" id="PF20431">
    <property type="entry name" value="E_motif"/>
    <property type="match status" value="1"/>
</dbReference>
<dbReference type="FunFam" id="1.25.40.10:FF:000366">
    <property type="entry name" value="Pentatricopeptide (PPR) repeat-containing protein"/>
    <property type="match status" value="1"/>
</dbReference>
<feature type="repeat" description="PPR" evidence="2">
    <location>
        <begin position="627"/>
        <end position="657"/>
    </location>
</feature>
<feature type="repeat" description="PPR" evidence="2">
    <location>
        <begin position="557"/>
        <end position="591"/>
    </location>
</feature>
<dbReference type="Pfam" id="PF13041">
    <property type="entry name" value="PPR_2"/>
    <property type="match status" value="4"/>
</dbReference>
<dbReference type="EMBL" id="JANAVB010016800">
    <property type="protein sequence ID" value="KAJ6831318.1"/>
    <property type="molecule type" value="Genomic_DNA"/>
</dbReference>
<feature type="repeat" description="PPR" evidence="2">
    <location>
        <begin position="658"/>
        <end position="692"/>
    </location>
</feature>
<keyword evidence="4" id="KW-1185">Reference proteome</keyword>
<feature type="repeat" description="PPR" evidence="2">
    <location>
        <begin position="153"/>
        <end position="187"/>
    </location>
</feature>
<protein>
    <submittedName>
        <fullName evidence="3">Pentatricopeptide repeat-containing protein</fullName>
    </submittedName>
</protein>
<dbReference type="PANTHER" id="PTHR47926">
    <property type="entry name" value="PENTATRICOPEPTIDE REPEAT-CONTAINING PROTEIN"/>
    <property type="match status" value="1"/>
</dbReference>
<feature type="repeat" description="PPR" evidence="2">
    <location>
        <begin position="456"/>
        <end position="490"/>
    </location>
</feature>
<name>A0AAX6GSR4_IRIPA</name>
<feature type="repeat" description="PPR" evidence="2">
    <location>
        <begin position="795"/>
        <end position="829"/>
    </location>
</feature>
<comment type="caution">
    <text evidence="3">The sequence shown here is derived from an EMBL/GenBank/DDBJ whole genome shotgun (WGS) entry which is preliminary data.</text>
</comment>
<dbReference type="Gene3D" id="1.25.40.10">
    <property type="entry name" value="Tetratricopeptide repeat domain"/>
    <property type="match status" value="7"/>
</dbReference>
<evidence type="ECO:0000256" key="2">
    <source>
        <dbReference type="PROSITE-ProRule" id="PRU00708"/>
    </source>
</evidence>
<feature type="repeat" description="PPR" evidence="2">
    <location>
        <begin position="122"/>
        <end position="152"/>
    </location>
</feature>
<dbReference type="InterPro" id="IPR046848">
    <property type="entry name" value="E_motif"/>
</dbReference>
<dbReference type="FunFam" id="1.25.40.10:FF:000442">
    <property type="entry name" value="Pentatricopeptide repeat-containing protein At3g49710"/>
    <property type="match status" value="1"/>
</dbReference>
<dbReference type="GO" id="GO:0009451">
    <property type="term" value="P:RNA modification"/>
    <property type="evidence" value="ECO:0007669"/>
    <property type="project" value="InterPro"/>
</dbReference>
<dbReference type="SUPFAM" id="SSF48452">
    <property type="entry name" value="TPR-like"/>
    <property type="match status" value="1"/>
</dbReference>
<keyword evidence="1" id="KW-0677">Repeat</keyword>
<feature type="repeat" description="PPR" evidence="2">
    <location>
        <begin position="425"/>
        <end position="455"/>
    </location>
</feature>
<accession>A0AAX6GSR4</accession>
<feature type="repeat" description="PPR" evidence="2">
    <location>
        <begin position="526"/>
        <end position="556"/>
    </location>
</feature>
<dbReference type="FunFam" id="1.25.40.10:FF:000343">
    <property type="entry name" value="Pentatricopeptide repeat-containing protein At3g58590"/>
    <property type="match status" value="1"/>
</dbReference>
<dbReference type="FunFam" id="1.25.40.10:FF:000196">
    <property type="entry name" value="Pentatricopeptide repeat-containing protein At4g14850"/>
    <property type="match status" value="1"/>
</dbReference>
<feature type="repeat" description="PPR" evidence="2">
    <location>
        <begin position="254"/>
        <end position="288"/>
    </location>
</feature>
<organism evidence="3 4">
    <name type="scientific">Iris pallida</name>
    <name type="common">Sweet iris</name>
    <dbReference type="NCBI Taxonomy" id="29817"/>
    <lineage>
        <taxon>Eukaryota</taxon>
        <taxon>Viridiplantae</taxon>
        <taxon>Streptophyta</taxon>
        <taxon>Embryophyta</taxon>
        <taxon>Tracheophyta</taxon>
        <taxon>Spermatophyta</taxon>
        <taxon>Magnoliopsida</taxon>
        <taxon>Liliopsida</taxon>
        <taxon>Asparagales</taxon>
        <taxon>Iridaceae</taxon>
        <taxon>Iridoideae</taxon>
        <taxon>Irideae</taxon>
        <taxon>Iris</taxon>
    </lineage>
</organism>
<dbReference type="FunFam" id="1.25.40.10:FF:000670">
    <property type="entry name" value="Pentatricopeptide repeat-containing protein"/>
    <property type="match status" value="1"/>
</dbReference>
<dbReference type="Pfam" id="PF20430">
    <property type="entry name" value="Eplus_motif"/>
    <property type="match status" value="1"/>
</dbReference>
<evidence type="ECO:0000313" key="3">
    <source>
        <dbReference type="EMBL" id="KAJ6831318.1"/>
    </source>
</evidence>
<dbReference type="PANTHER" id="PTHR47926:SF406">
    <property type="entry name" value="REPEAT (PPR) SUPERFAMILY PROTEIN, PUTATIVE-RELATED"/>
    <property type="match status" value="1"/>
</dbReference>
<evidence type="ECO:0000313" key="4">
    <source>
        <dbReference type="Proteomes" id="UP001140949"/>
    </source>
</evidence>
<dbReference type="InterPro" id="IPR002885">
    <property type="entry name" value="PPR_rpt"/>
</dbReference>
<dbReference type="Pfam" id="PF01535">
    <property type="entry name" value="PPR"/>
    <property type="match status" value="7"/>
</dbReference>
<gene>
    <name evidence="3" type="ORF">M6B38_349420</name>
</gene>
<dbReference type="InterPro" id="IPR046960">
    <property type="entry name" value="PPR_At4g14850-like_plant"/>
</dbReference>
<proteinExistence type="predicted"/>
<dbReference type="AlphaFoldDB" id="A0AAX6GSR4"/>
<reference evidence="3" key="2">
    <citation type="submission" date="2023-04" db="EMBL/GenBank/DDBJ databases">
        <authorList>
            <person name="Bruccoleri R.E."/>
            <person name="Oakeley E.J."/>
            <person name="Faust A.-M."/>
            <person name="Dessus-Babus S."/>
            <person name="Altorfer M."/>
            <person name="Burckhardt D."/>
            <person name="Oertli M."/>
            <person name="Naumann U."/>
            <person name="Petersen F."/>
            <person name="Wong J."/>
        </authorList>
    </citation>
    <scope>NUCLEOTIDE SEQUENCE</scope>
    <source>
        <strain evidence="3">GSM-AAB239-AS_SAM_17_03QT</strain>
        <tissue evidence="3">Leaf</tissue>
    </source>
</reference>
<dbReference type="Proteomes" id="UP001140949">
    <property type="component" value="Unassembled WGS sequence"/>
</dbReference>
<dbReference type="FunFam" id="1.25.40.10:FF:000669">
    <property type="entry name" value="Pentatricopeptide repeat-containing protein At4g33990"/>
    <property type="match status" value="1"/>
</dbReference>
<feature type="repeat" description="PPR" evidence="2">
    <location>
        <begin position="355"/>
        <end position="389"/>
    </location>
</feature>
<reference evidence="3" key="1">
    <citation type="journal article" date="2023" name="GigaByte">
        <title>Genome assembly of the bearded iris, Iris pallida Lam.</title>
        <authorList>
            <person name="Bruccoleri R.E."/>
            <person name="Oakeley E.J."/>
            <person name="Faust A.M.E."/>
            <person name="Altorfer M."/>
            <person name="Dessus-Babus S."/>
            <person name="Burckhardt D."/>
            <person name="Oertli M."/>
            <person name="Naumann U."/>
            <person name="Petersen F."/>
            <person name="Wong J."/>
        </authorList>
    </citation>
    <scope>NUCLEOTIDE SEQUENCE</scope>
    <source>
        <strain evidence="3">GSM-AAB239-AS_SAM_17_03QT</strain>
    </source>
</reference>
<dbReference type="PROSITE" id="PS51375">
    <property type="entry name" value="PPR"/>
    <property type="match status" value="11"/>
</dbReference>
<dbReference type="InterPro" id="IPR011990">
    <property type="entry name" value="TPR-like_helical_dom_sf"/>
</dbReference>
<dbReference type="InterPro" id="IPR046849">
    <property type="entry name" value="E2_motif"/>
</dbReference>
<sequence>MHIFFPSSKHPYWVPTKMIIPTPLFIAQQNLITTLQRSLSPPSALSFLSPFSTSPPKPTFSHTFQQCSKRPDPNAGRAAHARMLASGFVPTAFVTNCLIHMYITHSDLDSARRVFDRMPQRDTVSYNAMISGHANNGRIDIARSLFLQMPVRDAISWNSIISGHLHNGDPDESLYLFSKMASSGSSPDRATFAIVLKSCSLLEEYEAGVQVHGMVVKTRIVSDVVTGSALVDMYAKCRKLGDSVSFFRDMPERNWVSWGALIGGCVQNERFVDGLELFLEMQREGVGVSQSLYASVFRACAGLSCLRLGSQFHGHALKNNYSRDVVVGTAILDMYAKGNNLDGAMRVFQWLPKRTLQTWNAIVVGFVRNGQGEGAMELFQAMNRSDVGVDEISLSGVLSACAEANGYLQGLQLHCLAIKTGIILNICVNNAVLDMYGKCGALAEACNVFEEMRQRDAVSWNAIITALEQNEQYEETLMHFNQMLRCGMKADDFTYGSVLKACAGLCSLDFGIKVHSKIIKSELGLDSFIGSALVDMYCKCGMMEEAQKLHDRIQKRTLVSWNAIISGFSFLKQSEEAQSFFSRMLGMGLKPDNFTYATVLDTCANLAMAGLGKQIHAQIIKLKLQKDVFISSTLVDMYAKCGNMQDSFLMFEKMVEKDFVSWNVLICGYAQHGLGMEALRVFERMQFEKVRPNHATFVGVLRACAHVGLVDEGIFYFNSMVHNYQLEPQLEHYSCMVDIVGRSKGVYEALNLINGMPYEADAVTWRTLLSVCKIHRNVDVAEVAAARILQLDPEDSSAYILLSNIYADAGRWGEVSQLRRIMRQSGLKKEPGCSWIEVMSEMHAFLVGDKAHPKFTEIYNRLDELYGEMKLAGYVPDVEFFRDDEEEENQEQQEEFVAGNR</sequence>
<dbReference type="NCBIfam" id="TIGR00756">
    <property type="entry name" value="PPR"/>
    <property type="match status" value="5"/>
</dbReference>
<dbReference type="GO" id="GO:0003723">
    <property type="term" value="F:RNA binding"/>
    <property type="evidence" value="ECO:0007669"/>
    <property type="project" value="InterPro"/>
</dbReference>